<proteinExistence type="inferred from homology"/>
<gene>
    <name evidence="11" type="ORF">GSTENG00009704001</name>
</gene>
<comment type="subcellular location">
    <subcellularLocation>
        <location evidence="2">Cytoplasm</location>
    </subcellularLocation>
    <subcellularLocation>
        <location evidence="1">Nucleus</location>
    </subcellularLocation>
</comment>
<dbReference type="InterPro" id="IPR024786">
    <property type="entry name" value="TORC"/>
</dbReference>
<sequence length="39" mass="4423">ASNPRKFSEKIALHTQRQAEETAAFQEVMMDITSTRVSL</sequence>
<dbReference type="EMBL" id="CAAE01011526">
    <property type="protein sequence ID" value="CAF93858.1"/>
    <property type="molecule type" value="Genomic_DNA"/>
</dbReference>
<comment type="similarity">
    <text evidence="3">Belongs to the TORC family.</text>
</comment>
<evidence type="ECO:0000256" key="1">
    <source>
        <dbReference type="ARBA" id="ARBA00004123"/>
    </source>
</evidence>
<dbReference type="AlphaFoldDB" id="Q4SZS4"/>
<dbReference type="OrthoDB" id="8947034at2759"/>
<dbReference type="GO" id="GO:0051289">
    <property type="term" value="P:protein homotetramerization"/>
    <property type="evidence" value="ECO:0007669"/>
    <property type="project" value="InterPro"/>
</dbReference>
<evidence type="ECO:0000256" key="7">
    <source>
        <dbReference type="ARBA" id="ARBA00023159"/>
    </source>
</evidence>
<feature type="non-terminal residue" evidence="11">
    <location>
        <position position="39"/>
    </location>
</feature>
<evidence type="ECO:0000256" key="5">
    <source>
        <dbReference type="ARBA" id="ARBA00022553"/>
    </source>
</evidence>
<evidence type="ECO:0000313" key="11">
    <source>
        <dbReference type="EMBL" id="CAF93858.1"/>
    </source>
</evidence>
<reference evidence="11" key="1">
    <citation type="journal article" date="2004" name="Nature">
        <title>Genome duplication in the teleost fish Tetraodon nigroviridis reveals the early vertebrate proto-karyotype.</title>
        <authorList>
            <person name="Jaillon O."/>
            <person name="Aury J.-M."/>
            <person name="Brunet F."/>
            <person name="Petit J.-L."/>
            <person name="Stange-Thomann N."/>
            <person name="Mauceli E."/>
            <person name="Bouneau L."/>
            <person name="Fischer C."/>
            <person name="Ozouf-Costaz C."/>
            <person name="Bernot A."/>
            <person name="Nicaud S."/>
            <person name="Jaffe D."/>
            <person name="Fisher S."/>
            <person name="Lutfalla G."/>
            <person name="Dossat C."/>
            <person name="Segurens B."/>
            <person name="Dasilva C."/>
            <person name="Salanoubat M."/>
            <person name="Levy M."/>
            <person name="Boudet N."/>
            <person name="Castellano S."/>
            <person name="Anthouard V."/>
            <person name="Jubin C."/>
            <person name="Castelli V."/>
            <person name="Katinka M."/>
            <person name="Vacherie B."/>
            <person name="Biemont C."/>
            <person name="Skalli Z."/>
            <person name="Cattolico L."/>
            <person name="Poulain J."/>
            <person name="De Berardinis V."/>
            <person name="Cruaud C."/>
            <person name="Duprat S."/>
            <person name="Brottier P."/>
            <person name="Coutanceau J.-P."/>
            <person name="Gouzy J."/>
            <person name="Parra G."/>
            <person name="Lardier G."/>
            <person name="Chapple C."/>
            <person name="McKernan K.J."/>
            <person name="McEwan P."/>
            <person name="Bosak S."/>
            <person name="Kellis M."/>
            <person name="Volff J.-N."/>
            <person name="Guigo R."/>
            <person name="Zody M.C."/>
            <person name="Mesirov J."/>
            <person name="Lindblad-Toh K."/>
            <person name="Birren B."/>
            <person name="Nusbaum C."/>
            <person name="Kahn D."/>
            <person name="Robinson-Rechavi M."/>
            <person name="Laudet V."/>
            <person name="Schachter V."/>
            <person name="Quetier F."/>
            <person name="Saurin W."/>
            <person name="Scarpelli C."/>
            <person name="Wincker P."/>
            <person name="Lander E.S."/>
            <person name="Weissenbach J."/>
            <person name="Roest Crollius H."/>
        </authorList>
    </citation>
    <scope>NUCLEOTIDE SEQUENCE [LARGE SCALE GENOMIC DNA]</scope>
</reference>
<dbReference type="PANTHER" id="PTHR13589:SF6">
    <property type="entry name" value="CREB-REGULATED TRANSCRIPTION COACTIVATOR 2"/>
    <property type="match status" value="1"/>
</dbReference>
<reference evidence="11" key="2">
    <citation type="submission" date="2004-02" db="EMBL/GenBank/DDBJ databases">
        <authorList>
            <consortium name="Genoscope"/>
            <consortium name="Whitehead Institute Centre for Genome Research"/>
        </authorList>
    </citation>
    <scope>NUCLEOTIDE SEQUENCE</scope>
</reference>
<evidence type="ECO:0000256" key="6">
    <source>
        <dbReference type="ARBA" id="ARBA00023015"/>
    </source>
</evidence>
<protein>
    <submittedName>
        <fullName evidence="11">(spotted green pufferfish) hypothetical protein</fullName>
    </submittedName>
</protein>
<keyword evidence="8" id="KW-0804">Transcription</keyword>
<feature type="domain" description="Transducer of regulated CREB activity N-terminal" evidence="10">
    <location>
        <begin position="3"/>
        <end position="37"/>
    </location>
</feature>
<evidence type="ECO:0000259" key="10">
    <source>
        <dbReference type="Pfam" id="PF12884"/>
    </source>
</evidence>
<dbReference type="InterPro" id="IPR024783">
    <property type="entry name" value="TORC_N"/>
</dbReference>
<dbReference type="GO" id="GO:0008140">
    <property type="term" value="F:cAMP response element binding protein binding"/>
    <property type="evidence" value="ECO:0007669"/>
    <property type="project" value="InterPro"/>
</dbReference>
<keyword evidence="9" id="KW-0539">Nucleus</keyword>
<name>Q4SZS4_TETNG</name>
<keyword evidence="5" id="KW-0597">Phosphoprotein</keyword>
<keyword evidence="4" id="KW-0963">Cytoplasm</keyword>
<keyword evidence="6" id="KW-0805">Transcription regulation</keyword>
<comment type="caution">
    <text evidence="11">The sequence shown here is derived from an EMBL/GenBank/DDBJ whole genome shotgun (WGS) entry which is preliminary data.</text>
</comment>
<feature type="non-terminal residue" evidence="11">
    <location>
        <position position="1"/>
    </location>
</feature>
<dbReference type="Pfam" id="PF12884">
    <property type="entry name" value="TORC_N"/>
    <property type="match status" value="1"/>
</dbReference>
<dbReference type="KEGG" id="tng:GSTEN00009704G001"/>
<evidence type="ECO:0000256" key="3">
    <source>
        <dbReference type="ARBA" id="ARBA00007167"/>
    </source>
</evidence>
<evidence type="ECO:0000256" key="9">
    <source>
        <dbReference type="ARBA" id="ARBA00023242"/>
    </source>
</evidence>
<accession>Q4SZS4</accession>
<organism evidence="11">
    <name type="scientific">Tetraodon nigroviridis</name>
    <name type="common">Spotted green pufferfish</name>
    <name type="synonym">Chelonodon nigroviridis</name>
    <dbReference type="NCBI Taxonomy" id="99883"/>
    <lineage>
        <taxon>Eukaryota</taxon>
        <taxon>Metazoa</taxon>
        <taxon>Chordata</taxon>
        <taxon>Craniata</taxon>
        <taxon>Vertebrata</taxon>
        <taxon>Euteleostomi</taxon>
        <taxon>Actinopterygii</taxon>
        <taxon>Neopterygii</taxon>
        <taxon>Teleostei</taxon>
        <taxon>Neoteleostei</taxon>
        <taxon>Acanthomorphata</taxon>
        <taxon>Eupercaria</taxon>
        <taxon>Tetraodontiformes</taxon>
        <taxon>Tetradontoidea</taxon>
        <taxon>Tetraodontidae</taxon>
        <taxon>Tetraodon</taxon>
    </lineage>
</organism>
<evidence type="ECO:0000256" key="2">
    <source>
        <dbReference type="ARBA" id="ARBA00004496"/>
    </source>
</evidence>
<evidence type="ECO:0000256" key="4">
    <source>
        <dbReference type="ARBA" id="ARBA00022490"/>
    </source>
</evidence>
<dbReference type="GO" id="GO:0005634">
    <property type="term" value="C:nucleus"/>
    <property type="evidence" value="ECO:0007669"/>
    <property type="project" value="UniProtKB-SubCell"/>
</dbReference>
<keyword evidence="7" id="KW-0010">Activator</keyword>
<dbReference type="PANTHER" id="PTHR13589">
    <property type="entry name" value="CREB-REGULATED TRANSCRIPTION COACTIVATOR"/>
    <property type="match status" value="1"/>
</dbReference>
<dbReference type="GO" id="GO:0005737">
    <property type="term" value="C:cytoplasm"/>
    <property type="evidence" value="ECO:0007669"/>
    <property type="project" value="UniProtKB-SubCell"/>
</dbReference>
<dbReference type="GO" id="GO:0045944">
    <property type="term" value="P:positive regulation of transcription by RNA polymerase II"/>
    <property type="evidence" value="ECO:0007669"/>
    <property type="project" value="TreeGrafter"/>
</dbReference>
<evidence type="ECO:0000256" key="8">
    <source>
        <dbReference type="ARBA" id="ARBA00023163"/>
    </source>
</evidence>